<dbReference type="InterPro" id="IPR001895">
    <property type="entry name" value="RASGEF_cat_dom"/>
</dbReference>
<dbReference type="Proteomes" id="UP001497453">
    <property type="component" value="Chromosome 9"/>
</dbReference>
<dbReference type="InterPro" id="IPR023578">
    <property type="entry name" value="Ras_GEF_dom_sf"/>
</dbReference>
<evidence type="ECO:0000256" key="2">
    <source>
        <dbReference type="PROSITE-ProRule" id="PRU00168"/>
    </source>
</evidence>
<dbReference type="SMART" id="SM00147">
    <property type="entry name" value="RasGEF"/>
    <property type="match status" value="1"/>
</dbReference>
<feature type="region of interest" description="Disordered" evidence="3">
    <location>
        <begin position="203"/>
        <end position="243"/>
    </location>
</feature>
<dbReference type="SMART" id="SM00229">
    <property type="entry name" value="RasGEFN"/>
    <property type="match status" value="1"/>
</dbReference>
<dbReference type="CDD" id="cd00155">
    <property type="entry name" value="RasGEF"/>
    <property type="match status" value="1"/>
</dbReference>
<dbReference type="SUPFAM" id="SSF48366">
    <property type="entry name" value="Ras GEF"/>
    <property type="match status" value="1"/>
</dbReference>
<evidence type="ECO:0000259" key="4">
    <source>
        <dbReference type="PROSITE" id="PS50009"/>
    </source>
</evidence>
<dbReference type="PROSITE" id="PS50212">
    <property type="entry name" value="RASGEF_NTER"/>
    <property type="match status" value="1"/>
</dbReference>
<dbReference type="PANTHER" id="PTHR23113">
    <property type="entry name" value="GUANINE NUCLEOTIDE EXCHANGE FACTOR"/>
    <property type="match status" value="1"/>
</dbReference>
<evidence type="ECO:0000259" key="5">
    <source>
        <dbReference type="PROSITE" id="PS50212"/>
    </source>
</evidence>
<evidence type="ECO:0000313" key="7">
    <source>
        <dbReference type="Proteomes" id="UP001497453"/>
    </source>
</evidence>
<dbReference type="PANTHER" id="PTHR23113:SF368">
    <property type="entry name" value="CELL DIVISION CONTROL PROTEIN 25"/>
    <property type="match status" value="1"/>
</dbReference>
<keyword evidence="7" id="KW-1185">Reference proteome</keyword>
<proteinExistence type="predicted"/>
<dbReference type="Gene3D" id="1.20.870.10">
    <property type="entry name" value="Son of sevenless (SoS) protein Chain: S domain 1"/>
    <property type="match status" value="1"/>
</dbReference>
<keyword evidence="1 2" id="KW-0344">Guanine-nucleotide releasing factor</keyword>
<evidence type="ECO:0000256" key="3">
    <source>
        <dbReference type="SAM" id="MobiDB-lite"/>
    </source>
</evidence>
<feature type="compositionally biased region" description="Polar residues" evidence="3">
    <location>
        <begin position="203"/>
        <end position="213"/>
    </location>
</feature>
<reference evidence="7" key="1">
    <citation type="submission" date="2024-04" db="EMBL/GenBank/DDBJ databases">
        <authorList>
            <person name="Shaw F."/>
            <person name="Minotto A."/>
        </authorList>
    </citation>
    <scope>NUCLEOTIDE SEQUENCE [LARGE SCALE GENOMIC DNA]</scope>
</reference>
<dbReference type="InterPro" id="IPR000651">
    <property type="entry name" value="Ras-like_Gua-exchang_fac_N"/>
</dbReference>
<dbReference type="Pfam" id="PF00618">
    <property type="entry name" value="RasGEF_N"/>
    <property type="match status" value="1"/>
</dbReference>
<feature type="domain" description="N-terminal Ras-GEF" evidence="5">
    <location>
        <begin position="858"/>
        <end position="992"/>
    </location>
</feature>
<gene>
    <name evidence="6" type="ORF">GFSPODELE1_LOCUS11027</name>
</gene>
<protein>
    <recommendedName>
        <fullName evidence="8">Ras GEF</fullName>
    </recommendedName>
</protein>
<dbReference type="InterPro" id="IPR036964">
    <property type="entry name" value="RASGEF_cat_dom_sf"/>
</dbReference>
<feature type="region of interest" description="Disordered" evidence="3">
    <location>
        <begin position="625"/>
        <end position="706"/>
    </location>
</feature>
<feature type="region of interest" description="Disordered" evidence="3">
    <location>
        <begin position="1"/>
        <end position="77"/>
    </location>
</feature>
<feature type="region of interest" description="Disordered" evidence="3">
    <location>
        <begin position="152"/>
        <end position="190"/>
    </location>
</feature>
<feature type="compositionally biased region" description="Polar residues" evidence="3">
    <location>
        <begin position="687"/>
        <end position="705"/>
    </location>
</feature>
<sequence length="1259" mass="139009">MLYSSSRNDSRTWLREDPEPYASTAQHLDAHGDIGVDTVSPSPPNAFWPPQLARDNEAPYIYPGSGDPSQDLPQDVHGVIDDENDAWLSPQATLSPRVGQTSSPIFNLEGSHSPLSPQTPASDSWDRHITDDGLSCYFVDRANGRVSWLNASEEAPPPYTDSDQSPLSPQSAGLSPLSTLSPFPPIPPQQVTRTLLSTTEFTRSQSYTASGSPSVAGPSVQRHRSASALPSKVTGPPISSPRVGRPLPAVPEYRAPAQGCQFRNSTSSPSSPASSMLPEHRAVDNLYDPVQQALRAFLAFMQVAEADELPNTREVDDYVLNILSSTRALLYVFATPTDGIPSHLYPAGRRDRQFTSHTYPLQAHMQPLYWNVVQALSNLVSSSLTIQYDATLTLQHSHLEDAAAQVDRTVSIFVAEVREFEDHALGNGASETRRLYGTFTSSADKGNTAGEPSIKTLRALDQAALAEVKCAATVVERKLLSLISSSNNAYQKAVRLQVAGQSIIARLSSLVGFIDGIDIMRDIKLCQEDEGYVRTKARLLSRTLLDAVQSLRDDNATLFITTQMSSRAASADSGEFNIIARNLDMLATGIVGNLNLVLTTLDALHALAPMQHSWAQEAAAPFMNPSARDASPVISERPRPSTSSSTESRQGRSFVFDPWGKRPSTASSSGSSRPSTSSVGELRRPSTCPTFPSPLSNSSGIPSAESQDDVIDMASALTRPSLGIRTSLDSDTEDPVSSHSALFPSLPSLDYSDSFSPDQEDPVEVVTPASVSLTQLNQARVPISSTKHVLYSPLHADRSVSAPPFNVQEMNTSPPRGSKLIKMLGNDAPKYYLDKLNADLKPWFLRPDYSSADILADPDGAIRAGTMKALVQRLTCHEHGDPVFVKHFLMTYKSFMTLDELFDHLVERFHIKPPEGLTPFELDQWTKMKQYVVRMRVLNTFKTMLTDDSVLEKEDLYILDRIKSFLSDPEVLSMTIAKQLLSTTEHMLKGGKSPVKKTMPGLISPPSPIVPNSRKNLKLLDIDPLEMARQITLMESTLYRKIRPAECMARTRQQKSDKVDNITTFIQFSNRTINWVIESVLSKSDPKKRAAVIKHFISVAERCRSMQNFSSTVAIVSALNNPAIRRLKRSWELVGSRAFAQFTNCESILNPDRNFQNYWSALKDASPPAIPFFGRYLSTLTFINDGAEDKLSGQMINFRKRQKAAEVIQDIKHWQSRLYNFHAVAIVLAFIESGLNRYISSGDLSDQFWRLSHEREPRE</sequence>
<name>A0ABP1EC41_9APHY</name>
<dbReference type="InterPro" id="IPR008937">
    <property type="entry name" value="Ras-like_GEF"/>
</dbReference>
<feature type="compositionally biased region" description="Low complexity" evidence="3">
    <location>
        <begin position="662"/>
        <end position="678"/>
    </location>
</feature>
<dbReference type="PROSITE" id="PS50009">
    <property type="entry name" value="RASGEF_CAT"/>
    <property type="match status" value="1"/>
</dbReference>
<evidence type="ECO:0000256" key="1">
    <source>
        <dbReference type="ARBA" id="ARBA00022658"/>
    </source>
</evidence>
<dbReference type="Pfam" id="PF00617">
    <property type="entry name" value="RasGEF"/>
    <property type="match status" value="1"/>
</dbReference>
<evidence type="ECO:0008006" key="8">
    <source>
        <dbReference type="Google" id="ProtNLM"/>
    </source>
</evidence>
<feature type="domain" description="Ras-GEF" evidence="4">
    <location>
        <begin position="1023"/>
        <end position="1258"/>
    </location>
</feature>
<dbReference type="Gene3D" id="1.10.840.10">
    <property type="entry name" value="Ras guanine-nucleotide exchange factors catalytic domain"/>
    <property type="match status" value="1"/>
</dbReference>
<evidence type="ECO:0000313" key="6">
    <source>
        <dbReference type="EMBL" id="CAL1717053.1"/>
    </source>
</evidence>
<dbReference type="EMBL" id="OZ037952">
    <property type="protein sequence ID" value="CAL1717053.1"/>
    <property type="molecule type" value="Genomic_DNA"/>
</dbReference>
<feature type="compositionally biased region" description="Basic and acidic residues" evidence="3">
    <location>
        <begin position="8"/>
        <end position="18"/>
    </location>
</feature>
<accession>A0ABP1EC41</accession>
<dbReference type="CDD" id="cd06224">
    <property type="entry name" value="REM"/>
    <property type="match status" value="1"/>
</dbReference>
<organism evidence="6 7">
    <name type="scientific">Somion occarium</name>
    <dbReference type="NCBI Taxonomy" id="3059160"/>
    <lineage>
        <taxon>Eukaryota</taxon>
        <taxon>Fungi</taxon>
        <taxon>Dikarya</taxon>
        <taxon>Basidiomycota</taxon>
        <taxon>Agaricomycotina</taxon>
        <taxon>Agaricomycetes</taxon>
        <taxon>Polyporales</taxon>
        <taxon>Cerrenaceae</taxon>
        <taxon>Somion</taxon>
    </lineage>
</organism>
<feature type="compositionally biased region" description="Polar residues" evidence="3">
    <location>
        <begin position="161"/>
        <end position="173"/>
    </location>
</feature>